<reference evidence="1" key="2">
    <citation type="journal article" date="2023" name="Microbiol Resour">
        <title>Decontamination and Annotation of the Draft Genome Sequence of the Oomycete Lagenidium giganteum ARSEF 373.</title>
        <authorList>
            <person name="Morgan W.R."/>
            <person name="Tartar A."/>
        </authorList>
    </citation>
    <scope>NUCLEOTIDE SEQUENCE</scope>
    <source>
        <strain evidence="1">ARSEF 373</strain>
    </source>
</reference>
<keyword evidence="2" id="KW-1185">Reference proteome</keyword>
<evidence type="ECO:0000313" key="2">
    <source>
        <dbReference type="Proteomes" id="UP001146120"/>
    </source>
</evidence>
<proteinExistence type="predicted"/>
<gene>
    <name evidence="1" type="ORF">N0F65_009715</name>
</gene>
<dbReference type="Proteomes" id="UP001146120">
    <property type="component" value="Unassembled WGS sequence"/>
</dbReference>
<protein>
    <submittedName>
        <fullName evidence="1">Uncharacterized protein</fullName>
    </submittedName>
</protein>
<sequence>MLSAYLDDYQALTGKVQALMRRLTKIMARAALRGATSLSQVLRNETR</sequence>
<reference evidence="1" key="1">
    <citation type="submission" date="2022-11" db="EMBL/GenBank/DDBJ databases">
        <authorList>
            <person name="Morgan W.R."/>
            <person name="Tartar A."/>
        </authorList>
    </citation>
    <scope>NUCLEOTIDE SEQUENCE</scope>
    <source>
        <strain evidence="1">ARSEF 373</strain>
    </source>
</reference>
<comment type="caution">
    <text evidence="1">The sequence shown here is derived from an EMBL/GenBank/DDBJ whole genome shotgun (WGS) entry which is preliminary data.</text>
</comment>
<evidence type="ECO:0000313" key="1">
    <source>
        <dbReference type="EMBL" id="DAZ93396.1"/>
    </source>
</evidence>
<name>A0AAV2YIL7_9STRA</name>
<organism evidence="1 2">
    <name type="scientific">Lagenidium giganteum</name>
    <dbReference type="NCBI Taxonomy" id="4803"/>
    <lineage>
        <taxon>Eukaryota</taxon>
        <taxon>Sar</taxon>
        <taxon>Stramenopiles</taxon>
        <taxon>Oomycota</taxon>
        <taxon>Peronosporomycetes</taxon>
        <taxon>Pythiales</taxon>
        <taxon>Pythiaceae</taxon>
    </lineage>
</organism>
<accession>A0AAV2YIL7</accession>
<dbReference type="EMBL" id="DAKRPA010000319">
    <property type="protein sequence ID" value="DAZ93396.1"/>
    <property type="molecule type" value="Genomic_DNA"/>
</dbReference>
<dbReference type="AlphaFoldDB" id="A0AAV2YIL7"/>